<comment type="subcellular location">
    <subcellularLocation>
        <location evidence="1">Cell membrane</location>
        <topology evidence="1">Multi-pass membrane protein</topology>
    </subcellularLocation>
</comment>
<feature type="transmembrane region" description="Helical" evidence="9">
    <location>
        <begin position="101"/>
        <end position="121"/>
    </location>
</feature>
<evidence type="ECO:0000256" key="8">
    <source>
        <dbReference type="ARBA" id="ARBA00023180"/>
    </source>
</evidence>
<dbReference type="InterPro" id="IPR003663">
    <property type="entry name" value="Sugar/inositol_transpt"/>
</dbReference>
<dbReference type="FunFam" id="1.20.1250.20:FF:000218">
    <property type="entry name" value="facilitated trehalose transporter Tret1"/>
    <property type="match status" value="1"/>
</dbReference>
<dbReference type="GO" id="GO:0005886">
    <property type="term" value="C:plasma membrane"/>
    <property type="evidence" value="ECO:0007669"/>
    <property type="project" value="UniProtKB-SubCell"/>
</dbReference>
<dbReference type="InterPro" id="IPR020846">
    <property type="entry name" value="MFS_dom"/>
</dbReference>
<dbReference type="PANTHER" id="PTHR48021">
    <property type="match status" value="1"/>
</dbReference>
<evidence type="ECO:0000313" key="12">
    <source>
        <dbReference type="Proteomes" id="UP000053825"/>
    </source>
</evidence>
<dbReference type="InterPro" id="IPR050549">
    <property type="entry name" value="MFS_Trehalose_Transporter"/>
</dbReference>
<gene>
    <name evidence="11" type="ORF">WH47_04649</name>
</gene>
<keyword evidence="5 9" id="KW-0812">Transmembrane</keyword>
<feature type="transmembrane region" description="Helical" evidence="9">
    <location>
        <begin position="225"/>
        <end position="242"/>
    </location>
</feature>
<reference evidence="11 12" key="1">
    <citation type="submission" date="2015-07" db="EMBL/GenBank/DDBJ databases">
        <title>The genome of Habropoda laboriosa.</title>
        <authorList>
            <person name="Pan H."/>
            <person name="Kapheim K."/>
        </authorList>
    </citation>
    <scope>NUCLEOTIDE SEQUENCE [LARGE SCALE GENOMIC DNA]</scope>
    <source>
        <strain evidence="11">0110345459</strain>
    </source>
</reference>
<dbReference type="OrthoDB" id="4142200at2759"/>
<dbReference type="Gene3D" id="1.20.1250.20">
    <property type="entry name" value="MFS general substrate transporter like domains"/>
    <property type="match status" value="1"/>
</dbReference>
<evidence type="ECO:0000256" key="5">
    <source>
        <dbReference type="ARBA" id="ARBA00022692"/>
    </source>
</evidence>
<dbReference type="InterPro" id="IPR005828">
    <property type="entry name" value="MFS_sugar_transport-like"/>
</dbReference>
<feature type="transmembrane region" description="Helical" evidence="9">
    <location>
        <begin position="12"/>
        <end position="30"/>
    </location>
</feature>
<dbReference type="PRINTS" id="PR00171">
    <property type="entry name" value="SUGRTRNSPORT"/>
</dbReference>
<feature type="transmembrane region" description="Helical" evidence="9">
    <location>
        <begin position="180"/>
        <end position="205"/>
    </location>
</feature>
<feature type="transmembrane region" description="Helical" evidence="9">
    <location>
        <begin position="249"/>
        <end position="269"/>
    </location>
</feature>
<keyword evidence="6 9" id="KW-1133">Transmembrane helix</keyword>
<dbReference type="InterPro" id="IPR036259">
    <property type="entry name" value="MFS_trans_sf"/>
</dbReference>
<dbReference type="PANTHER" id="PTHR48021:SF1">
    <property type="entry name" value="GH07001P-RELATED"/>
    <property type="match status" value="1"/>
</dbReference>
<feature type="transmembrane region" description="Helical" evidence="9">
    <location>
        <begin position="73"/>
        <end position="95"/>
    </location>
</feature>
<evidence type="ECO:0000256" key="4">
    <source>
        <dbReference type="ARBA" id="ARBA00022597"/>
    </source>
</evidence>
<organism evidence="11 12">
    <name type="scientific">Habropoda laboriosa</name>
    <dbReference type="NCBI Taxonomy" id="597456"/>
    <lineage>
        <taxon>Eukaryota</taxon>
        <taxon>Metazoa</taxon>
        <taxon>Ecdysozoa</taxon>
        <taxon>Arthropoda</taxon>
        <taxon>Hexapoda</taxon>
        <taxon>Insecta</taxon>
        <taxon>Pterygota</taxon>
        <taxon>Neoptera</taxon>
        <taxon>Endopterygota</taxon>
        <taxon>Hymenoptera</taxon>
        <taxon>Apocrita</taxon>
        <taxon>Aculeata</taxon>
        <taxon>Apoidea</taxon>
        <taxon>Anthophila</taxon>
        <taxon>Apidae</taxon>
        <taxon>Habropoda</taxon>
    </lineage>
</organism>
<evidence type="ECO:0000256" key="7">
    <source>
        <dbReference type="ARBA" id="ARBA00023136"/>
    </source>
</evidence>
<proteinExistence type="predicted"/>
<feature type="domain" description="Major facilitator superfamily (MFS) profile" evidence="10">
    <location>
        <begin position="1"/>
        <end position="375"/>
    </location>
</feature>
<dbReference type="EMBL" id="KQ414666">
    <property type="protein sequence ID" value="KOC65059.1"/>
    <property type="molecule type" value="Genomic_DNA"/>
</dbReference>
<keyword evidence="8" id="KW-0325">Glycoprotein</keyword>
<evidence type="ECO:0000256" key="9">
    <source>
        <dbReference type="SAM" id="Phobius"/>
    </source>
</evidence>
<dbReference type="PROSITE" id="PS50850">
    <property type="entry name" value="MFS"/>
    <property type="match status" value="1"/>
</dbReference>
<evidence type="ECO:0000313" key="11">
    <source>
        <dbReference type="EMBL" id="KOC65059.1"/>
    </source>
</evidence>
<feature type="transmembrane region" description="Helical" evidence="9">
    <location>
        <begin position="321"/>
        <end position="340"/>
    </location>
</feature>
<dbReference type="Pfam" id="PF00083">
    <property type="entry name" value="Sugar_tr"/>
    <property type="match status" value="1"/>
</dbReference>
<accession>A0A0L7R2J6</accession>
<evidence type="ECO:0000256" key="1">
    <source>
        <dbReference type="ARBA" id="ARBA00004651"/>
    </source>
</evidence>
<dbReference type="AlphaFoldDB" id="A0A0L7R2J6"/>
<evidence type="ECO:0000256" key="6">
    <source>
        <dbReference type="ARBA" id="ARBA00022989"/>
    </source>
</evidence>
<keyword evidence="4" id="KW-0762">Sugar transport</keyword>
<dbReference type="STRING" id="597456.A0A0L7R2J6"/>
<name>A0A0L7R2J6_9HYME</name>
<evidence type="ECO:0000256" key="2">
    <source>
        <dbReference type="ARBA" id="ARBA00022448"/>
    </source>
</evidence>
<dbReference type="PROSITE" id="PS00217">
    <property type="entry name" value="SUGAR_TRANSPORT_2"/>
    <property type="match status" value="1"/>
</dbReference>
<protein>
    <submittedName>
        <fullName evidence="11">Facilitated trehalose transporter Tret1</fullName>
    </submittedName>
</protein>
<dbReference type="SUPFAM" id="SSF103473">
    <property type="entry name" value="MFS general substrate transporter"/>
    <property type="match status" value="1"/>
</dbReference>
<keyword evidence="7 9" id="KW-0472">Membrane</keyword>
<evidence type="ECO:0000256" key="3">
    <source>
        <dbReference type="ARBA" id="ARBA00022475"/>
    </source>
</evidence>
<sequence length="397" mass="44446">MMPFIVGRITRMNILFVTMLVLIFTWTIVISRGQKVLLMLAGRLICGICGGLACVLTPIYVAEIASKEIRGHLLAFFHVLVNVGIAYAFFVAHAIDEERTIWMYSTICGLACLSIAPAKYLPESPLYYLSRNDENNAEKSLRWYRGDTYDVQHEISEMKRLLLTSRSKKFNLKLFKNRRVLRSIATCFGVILSQHLCGVNMLIFYALTFFETSGSGELTGSEQTLVVGAVQILASLLATYLVGIFGRRILLTVSALLMGVFLILLGWFFKLRDTDPEYDDIYFWMSPTWATLIFAAYNLGLGPISWSILGDTLPEELKVPVASTAVAFGWLISLMATLTFEEMIVKLGGTKVMWLSAAVCWLIALFCAIVVKDTSGKSLIEIQEDFRIESNRGVQQA</sequence>
<feature type="transmembrane region" description="Helical" evidence="9">
    <location>
        <begin position="36"/>
        <end position="61"/>
    </location>
</feature>
<keyword evidence="3" id="KW-1003">Cell membrane</keyword>
<keyword evidence="12" id="KW-1185">Reference proteome</keyword>
<dbReference type="InterPro" id="IPR005829">
    <property type="entry name" value="Sugar_transporter_CS"/>
</dbReference>
<feature type="transmembrane region" description="Helical" evidence="9">
    <location>
        <begin position="289"/>
        <end position="309"/>
    </location>
</feature>
<dbReference type="Proteomes" id="UP000053825">
    <property type="component" value="Unassembled WGS sequence"/>
</dbReference>
<dbReference type="GO" id="GO:0022857">
    <property type="term" value="F:transmembrane transporter activity"/>
    <property type="evidence" value="ECO:0007669"/>
    <property type="project" value="InterPro"/>
</dbReference>
<evidence type="ECO:0000259" key="10">
    <source>
        <dbReference type="PROSITE" id="PS50850"/>
    </source>
</evidence>
<feature type="transmembrane region" description="Helical" evidence="9">
    <location>
        <begin position="352"/>
        <end position="371"/>
    </location>
</feature>
<keyword evidence="2" id="KW-0813">Transport</keyword>